<evidence type="ECO:0000313" key="2">
    <source>
        <dbReference type="Proteomes" id="UP000646426"/>
    </source>
</evidence>
<sequence length="170" mass="18316">MGSVSHSEVVAEQASRFMVAFAKAQSLEAVLSCAPTPEPERYSTLGLLWGVTLAHARALRCGETVALEAAAAILSRVPGGQALLGWIREHRNAEEFQAWAELGEMAVHSAAEVNDPMPALLELAHEYRETTHDRAFPHSGAMPMPGVGLLEERARRAPPMSAGSGWHAQR</sequence>
<dbReference type="AlphaFoldDB" id="A0A918T1C8"/>
<accession>A0A918T1C8</accession>
<dbReference type="Proteomes" id="UP000646426">
    <property type="component" value="Unassembled WGS sequence"/>
</dbReference>
<reference evidence="1" key="2">
    <citation type="submission" date="2020-09" db="EMBL/GenBank/DDBJ databases">
        <authorList>
            <person name="Sun Q."/>
            <person name="Kim S."/>
        </authorList>
    </citation>
    <scope>NUCLEOTIDE SEQUENCE</scope>
    <source>
        <strain evidence="1">KCTC 23077</strain>
    </source>
</reference>
<evidence type="ECO:0000313" key="1">
    <source>
        <dbReference type="EMBL" id="GHA84035.1"/>
    </source>
</evidence>
<gene>
    <name evidence="1" type="ORF">GCM10007067_22770</name>
</gene>
<proteinExistence type="predicted"/>
<organism evidence="1 2">
    <name type="scientific">Cognatilysobacter bugurensis</name>
    <dbReference type="NCBI Taxonomy" id="543356"/>
    <lineage>
        <taxon>Bacteria</taxon>
        <taxon>Pseudomonadati</taxon>
        <taxon>Pseudomonadota</taxon>
        <taxon>Gammaproteobacteria</taxon>
        <taxon>Lysobacterales</taxon>
        <taxon>Lysobacteraceae</taxon>
        <taxon>Cognatilysobacter</taxon>
    </lineage>
</organism>
<dbReference type="EMBL" id="BMYD01000003">
    <property type="protein sequence ID" value="GHA84035.1"/>
    <property type="molecule type" value="Genomic_DNA"/>
</dbReference>
<protein>
    <submittedName>
        <fullName evidence="1">Uncharacterized protein</fullName>
    </submittedName>
</protein>
<name>A0A918T1C8_9GAMM</name>
<reference evidence="1" key="1">
    <citation type="journal article" date="2014" name="Int. J. Syst. Evol. Microbiol.">
        <title>Complete genome sequence of Corynebacterium casei LMG S-19264T (=DSM 44701T), isolated from a smear-ripened cheese.</title>
        <authorList>
            <consortium name="US DOE Joint Genome Institute (JGI-PGF)"/>
            <person name="Walter F."/>
            <person name="Albersmeier A."/>
            <person name="Kalinowski J."/>
            <person name="Ruckert C."/>
        </authorList>
    </citation>
    <scope>NUCLEOTIDE SEQUENCE</scope>
    <source>
        <strain evidence="1">KCTC 23077</strain>
    </source>
</reference>
<keyword evidence="2" id="KW-1185">Reference proteome</keyword>
<comment type="caution">
    <text evidence="1">The sequence shown here is derived from an EMBL/GenBank/DDBJ whole genome shotgun (WGS) entry which is preliminary data.</text>
</comment>